<dbReference type="Proteomes" id="UP000756387">
    <property type="component" value="Unassembled WGS sequence"/>
</dbReference>
<dbReference type="RefSeq" id="WP_193639390.1">
    <property type="nucleotide sequence ID" value="NZ_JADCSA010000062.1"/>
</dbReference>
<sequence>EPEVAALAEAELVRLAEAHDPADLAKLGRRILELVDPQRFEDEERRKLEEAEKHAAEKQRLKIRALGNGLTRISGVIPDAVAARLSTYLHAFTNPRLTDGTARASAEDQSDATKAGFARPVNHPRRLAEAFGQLLETLDPARLPLHGGDATNVTVTISYEALKTGLGVASLDNGTPGDGFDTLTAA</sequence>
<evidence type="ECO:0000259" key="1">
    <source>
        <dbReference type="Pfam" id="PF02720"/>
    </source>
</evidence>
<name>A0ABR9RWU6_9ACTN</name>
<feature type="non-terminal residue" evidence="2">
    <location>
        <position position="186"/>
    </location>
</feature>
<proteinExistence type="predicted"/>
<dbReference type="InterPro" id="IPR003870">
    <property type="entry name" value="DUF222"/>
</dbReference>
<keyword evidence="3" id="KW-1185">Reference proteome</keyword>
<feature type="non-terminal residue" evidence="2">
    <location>
        <position position="1"/>
    </location>
</feature>
<reference evidence="2 3" key="1">
    <citation type="submission" date="2020-10" db="EMBL/GenBank/DDBJ databases">
        <title>Nocardioides sp. isolated from sludge.</title>
        <authorList>
            <person name="Zhang X."/>
        </authorList>
    </citation>
    <scope>NUCLEOTIDE SEQUENCE [LARGE SCALE GENOMIC DNA]</scope>
    <source>
        <strain evidence="2 3">Y6</strain>
    </source>
</reference>
<gene>
    <name evidence="2" type="ORF">IEQ44_15550</name>
</gene>
<dbReference type="EMBL" id="JADCSA010000062">
    <property type="protein sequence ID" value="MBE7326059.1"/>
    <property type="molecule type" value="Genomic_DNA"/>
</dbReference>
<evidence type="ECO:0000313" key="3">
    <source>
        <dbReference type="Proteomes" id="UP000756387"/>
    </source>
</evidence>
<accession>A0ABR9RWU6</accession>
<comment type="caution">
    <text evidence="2">The sequence shown here is derived from an EMBL/GenBank/DDBJ whole genome shotgun (WGS) entry which is preliminary data.</text>
</comment>
<feature type="domain" description="DUF222" evidence="1">
    <location>
        <begin position="8"/>
        <end position="173"/>
    </location>
</feature>
<evidence type="ECO:0000313" key="2">
    <source>
        <dbReference type="EMBL" id="MBE7326059.1"/>
    </source>
</evidence>
<organism evidence="2 3">
    <name type="scientific">Nocardioides malaquae</name>
    <dbReference type="NCBI Taxonomy" id="2773426"/>
    <lineage>
        <taxon>Bacteria</taxon>
        <taxon>Bacillati</taxon>
        <taxon>Actinomycetota</taxon>
        <taxon>Actinomycetes</taxon>
        <taxon>Propionibacteriales</taxon>
        <taxon>Nocardioidaceae</taxon>
        <taxon>Nocardioides</taxon>
    </lineage>
</organism>
<protein>
    <submittedName>
        <fullName evidence="2">DUF222 domain-containing protein</fullName>
    </submittedName>
</protein>
<dbReference type="Pfam" id="PF02720">
    <property type="entry name" value="DUF222"/>
    <property type="match status" value="1"/>
</dbReference>